<sequence>MCVARLLSVMRLTFTVRFFQEMRFCRGAAEEVRSLSEEGWSGVTPPRGRDERRLEPGKCCFAGRLNES</sequence>
<evidence type="ECO:0000313" key="1">
    <source>
        <dbReference type="EMBL" id="KAJ1103619.1"/>
    </source>
</evidence>
<dbReference type="AlphaFoldDB" id="A0AAV7MKE2"/>
<dbReference type="Proteomes" id="UP001066276">
    <property type="component" value="Chromosome 9"/>
</dbReference>
<gene>
    <name evidence="1" type="ORF">NDU88_001040</name>
</gene>
<proteinExistence type="predicted"/>
<accession>A0AAV7MKE2</accession>
<name>A0AAV7MKE2_PLEWA</name>
<dbReference type="EMBL" id="JANPWB010000013">
    <property type="protein sequence ID" value="KAJ1103619.1"/>
    <property type="molecule type" value="Genomic_DNA"/>
</dbReference>
<organism evidence="1 2">
    <name type="scientific">Pleurodeles waltl</name>
    <name type="common">Iberian ribbed newt</name>
    <dbReference type="NCBI Taxonomy" id="8319"/>
    <lineage>
        <taxon>Eukaryota</taxon>
        <taxon>Metazoa</taxon>
        <taxon>Chordata</taxon>
        <taxon>Craniata</taxon>
        <taxon>Vertebrata</taxon>
        <taxon>Euteleostomi</taxon>
        <taxon>Amphibia</taxon>
        <taxon>Batrachia</taxon>
        <taxon>Caudata</taxon>
        <taxon>Salamandroidea</taxon>
        <taxon>Salamandridae</taxon>
        <taxon>Pleurodelinae</taxon>
        <taxon>Pleurodeles</taxon>
    </lineage>
</organism>
<evidence type="ECO:0000313" key="2">
    <source>
        <dbReference type="Proteomes" id="UP001066276"/>
    </source>
</evidence>
<keyword evidence="2" id="KW-1185">Reference proteome</keyword>
<reference evidence="1" key="1">
    <citation type="journal article" date="2022" name="bioRxiv">
        <title>Sequencing and chromosome-scale assembly of the giantPleurodeles waltlgenome.</title>
        <authorList>
            <person name="Brown T."/>
            <person name="Elewa A."/>
            <person name="Iarovenko S."/>
            <person name="Subramanian E."/>
            <person name="Araus A.J."/>
            <person name="Petzold A."/>
            <person name="Susuki M."/>
            <person name="Suzuki K.-i.T."/>
            <person name="Hayashi T."/>
            <person name="Toyoda A."/>
            <person name="Oliveira C."/>
            <person name="Osipova E."/>
            <person name="Leigh N.D."/>
            <person name="Simon A."/>
            <person name="Yun M.H."/>
        </authorList>
    </citation>
    <scope>NUCLEOTIDE SEQUENCE</scope>
    <source>
        <strain evidence="1">20211129_DDA</strain>
        <tissue evidence="1">Liver</tissue>
    </source>
</reference>
<comment type="caution">
    <text evidence="1">The sequence shown here is derived from an EMBL/GenBank/DDBJ whole genome shotgun (WGS) entry which is preliminary data.</text>
</comment>
<evidence type="ECO:0008006" key="3">
    <source>
        <dbReference type="Google" id="ProtNLM"/>
    </source>
</evidence>
<protein>
    <recommendedName>
        <fullName evidence="3">Secreted protein</fullName>
    </recommendedName>
</protein>